<dbReference type="PANTHER" id="PTHR11537:SF254">
    <property type="entry name" value="POTASSIUM VOLTAGE-GATED CHANNEL PROTEIN SHAB"/>
    <property type="match status" value="1"/>
</dbReference>
<dbReference type="EMBL" id="CP014145">
    <property type="protein sequence ID" value="AMB58161.1"/>
    <property type="molecule type" value="Genomic_DNA"/>
</dbReference>
<feature type="transmembrane region" description="Helical" evidence="8">
    <location>
        <begin position="24"/>
        <end position="43"/>
    </location>
</feature>
<evidence type="ECO:0000313" key="11">
    <source>
        <dbReference type="Proteomes" id="UP000058305"/>
    </source>
</evidence>
<comment type="subcellular location">
    <subcellularLocation>
        <location evidence="1">Membrane</location>
        <topology evidence="1">Multi-pass membrane protein</topology>
    </subcellularLocation>
</comment>
<keyword evidence="7" id="KW-0407">Ion channel</keyword>
<dbReference type="KEGG" id="mvd:AWU67_04020"/>
<feature type="transmembrane region" description="Helical" evidence="8">
    <location>
        <begin position="55"/>
        <end position="78"/>
    </location>
</feature>
<dbReference type="InterPro" id="IPR013099">
    <property type="entry name" value="K_chnl_dom"/>
</dbReference>
<dbReference type="PANTHER" id="PTHR11537">
    <property type="entry name" value="VOLTAGE-GATED POTASSIUM CHANNEL"/>
    <property type="match status" value="1"/>
</dbReference>
<dbReference type="SUPFAM" id="SSF81324">
    <property type="entry name" value="Voltage-gated potassium channels"/>
    <property type="match status" value="1"/>
</dbReference>
<dbReference type="RefSeq" id="WP_067226856.1">
    <property type="nucleotide sequence ID" value="NZ_CP014145.1"/>
</dbReference>
<keyword evidence="2" id="KW-0813">Transport</keyword>
<keyword evidence="5" id="KW-0406">Ion transport</keyword>
<dbReference type="GO" id="GO:0008076">
    <property type="term" value="C:voltage-gated potassium channel complex"/>
    <property type="evidence" value="ECO:0007669"/>
    <property type="project" value="InterPro"/>
</dbReference>
<feature type="transmembrane region" description="Helical" evidence="8">
    <location>
        <begin position="159"/>
        <end position="180"/>
    </location>
</feature>
<gene>
    <name evidence="10" type="ORF">AWU67_04020</name>
</gene>
<name>A0A0Y0NAM9_9MICO</name>
<dbReference type="GO" id="GO:0005249">
    <property type="term" value="F:voltage-gated potassium channel activity"/>
    <property type="evidence" value="ECO:0007669"/>
    <property type="project" value="InterPro"/>
</dbReference>
<evidence type="ECO:0000256" key="3">
    <source>
        <dbReference type="ARBA" id="ARBA00022692"/>
    </source>
</evidence>
<evidence type="ECO:0000256" key="7">
    <source>
        <dbReference type="ARBA" id="ARBA00023303"/>
    </source>
</evidence>
<dbReference type="Pfam" id="PF07885">
    <property type="entry name" value="Ion_trans_2"/>
    <property type="match status" value="1"/>
</dbReference>
<evidence type="ECO:0000256" key="6">
    <source>
        <dbReference type="ARBA" id="ARBA00023136"/>
    </source>
</evidence>
<feature type="transmembrane region" description="Helical" evidence="8">
    <location>
        <begin position="192"/>
        <end position="216"/>
    </location>
</feature>
<reference evidence="11" key="2">
    <citation type="submission" date="2016-01" db="EMBL/GenBank/DDBJ databases">
        <title>First complete genome sequence of a species in the genus Microterricola, an extremophilic cold active enzyme producing strain ERGS5:02 isolated from Sikkim Himalaya.</title>
        <authorList>
            <person name="Kumar R."/>
            <person name="Singh D."/>
            <person name="Swarnkar M.K."/>
        </authorList>
    </citation>
    <scope>NUCLEOTIDE SEQUENCE [LARGE SCALE GENOMIC DNA]</scope>
    <source>
        <strain evidence="11">ERGS5:02</strain>
    </source>
</reference>
<evidence type="ECO:0000256" key="5">
    <source>
        <dbReference type="ARBA" id="ARBA00023065"/>
    </source>
</evidence>
<dbReference type="Gene3D" id="1.10.287.70">
    <property type="match status" value="1"/>
</dbReference>
<keyword evidence="3 8" id="KW-0812">Transmembrane</keyword>
<organism evidence="10 11">
    <name type="scientific">Microterricola viridarii</name>
    <dbReference type="NCBI Taxonomy" id="412690"/>
    <lineage>
        <taxon>Bacteria</taxon>
        <taxon>Bacillati</taxon>
        <taxon>Actinomycetota</taxon>
        <taxon>Actinomycetes</taxon>
        <taxon>Micrococcales</taxon>
        <taxon>Microbacteriaceae</taxon>
        <taxon>Microterricola</taxon>
    </lineage>
</organism>
<evidence type="ECO:0000313" key="10">
    <source>
        <dbReference type="EMBL" id="AMB58161.1"/>
    </source>
</evidence>
<evidence type="ECO:0000256" key="4">
    <source>
        <dbReference type="ARBA" id="ARBA00022989"/>
    </source>
</evidence>
<proteinExistence type="predicted"/>
<dbReference type="Proteomes" id="UP000058305">
    <property type="component" value="Chromosome"/>
</dbReference>
<evidence type="ECO:0000256" key="1">
    <source>
        <dbReference type="ARBA" id="ARBA00004141"/>
    </source>
</evidence>
<dbReference type="AlphaFoldDB" id="A0A0Y0NAM9"/>
<keyword evidence="11" id="KW-1185">Reference proteome</keyword>
<protein>
    <recommendedName>
        <fullName evidence="9">Potassium channel domain-containing protein</fullName>
    </recommendedName>
</protein>
<sequence length="244" mass="26468">MNAERPLSASALHREEVRGRWERATRWPLIVLSIGFLVAYSLVTIRPSWTRDEQVIIVAVMAAAWLAFIVDPIVRLLLTAPRRRSAYVRAYKVEFWAAVLPILRPFSLLRHLDSTPGFIGNGGNALRSRVIAVAAAYAAMYVYVIAITVLQVERNAPGATIMTFGEAIWWAFVTIATVGYGDYVPVTSFGRVLAVMLMAGGVVIIGTASALIVSYLSERITTHGAGAAAAQAKPEAPPSKDDEG</sequence>
<dbReference type="GO" id="GO:0001508">
    <property type="term" value="P:action potential"/>
    <property type="evidence" value="ECO:0007669"/>
    <property type="project" value="TreeGrafter"/>
</dbReference>
<evidence type="ECO:0000256" key="2">
    <source>
        <dbReference type="ARBA" id="ARBA00022448"/>
    </source>
</evidence>
<evidence type="ECO:0000259" key="9">
    <source>
        <dbReference type="Pfam" id="PF07885"/>
    </source>
</evidence>
<evidence type="ECO:0000256" key="8">
    <source>
        <dbReference type="SAM" id="Phobius"/>
    </source>
</evidence>
<reference evidence="10 11" key="1">
    <citation type="journal article" date="2016" name="J. Biotechnol.">
        <title>First complete genome sequence of a species in the genus Microterricola, an extremophilic cold active enzyme producing bacterial strain ERGS5:02 isolated from Sikkim Himalaya.</title>
        <authorList>
            <person name="Himanshu"/>
            <person name="Swarnkar M.K."/>
            <person name="Singh D."/>
            <person name="Kumar R."/>
        </authorList>
    </citation>
    <scope>NUCLEOTIDE SEQUENCE [LARGE SCALE GENOMIC DNA]</scope>
    <source>
        <strain evidence="10 11">ERGS5:02</strain>
    </source>
</reference>
<accession>A0A0Y0NAM9</accession>
<keyword evidence="6 8" id="KW-0472">Membrane</keyword>
<dbReference type="InterPro" id="IPR028325">
    <property type="entry name" value="VG_K_chnl"/>
</dbReference>
<keyword evidence="4 8" id="KW-1133">Transmembrane helix</keyword>
<feature type="domain" description="Potassium channel" evidence="9">
    <location>
        <begin position="143"/>
        <end position="217"/>
    </location>
</feature>
<feature type="transmembrane region" description="Helical" evidence="8">
    <location>
        <begin position="129"/>
        <end position="152"/>
    </location>
</feature>